<name>A0A286U1D4_9BACT</name>
<dbReference type="EMBL" id="BAOS01000028">
    <property type="protein sequence ID" value="GAX61926.1"/>
    <property type="molecule type" value="Genomic_DNA"/>
</dbReference>
<gene>
    <name evidence="2" type="ORF">SCALIN_C28_0128</name>
</gene>
<dbReference type="Proteomes" id="UP000218542">
    <property type="component" value="Unassembled WGS sequence"/>
</dbReference>
<dbReference type="SUPFAM" id="SSF109604">
    <property type="entry name" value="HD-domain/PDEase-like"/>
    <property type="match status" value="1"/>
</dbReference>
<dbReference type="PROSITE" id="PS51832">
    <property type="entry name" value="HD_GYP"/>
    <property type="match status" value="1"/>
</dbReference>
<feature type="domain" description="HD-GYP" evidence="1">
    <location>
        <begin position="1"/>
        <end position="113"/>
    </location>
</feature>
<organism evidence="2 3">
    <name type="scientific">Candidatus Scalindua japonica</name>
    <dbReference type="NCBI Taxonomy" id="1284222"/>
    <lineage>
        <taxon>Bacteria</taxon>
        <taxon>Pseudomonadati</taxon>
        <taxon>Planctomycetota</taxon>
        <taxon>Candidatus Brocadiia</taxon>
        <taxon>Candidatus Brocadiales</taxon>
        <taxon>Candidatus Scalinduaceae</taxon>
        <taxon>Candidatus Scalindua</taxon>
    </lineage>
</organism>
<dbReference type="CDD" id="cd00077">
    <property type="entry name" value="HDc"/>
    <property type="match status" value="1"/>
</dbReference>
<protein>
    <submittedName>
        <fullName evidence="2">Metal dependent phosphohydrolase</fullName>
    </submittedName>
</protein>
<dbReference type="InterPro" id="IPR037522">
    <property type="entry name" value="HD_GYP_dom"/>
</dbReference>
<keyword evidence="3" id="KW-1185">Reference proteome</keyword>
<accession>A0A286U1D4</accession>
<evidence type="ECO:0000259" key="1">
    <source>
        <dbReference type="PROSITE" id="PS51832"/>
    </source>
</evidence>
<dbReference type="PANTHER" id="PTHR45228">
    <property type="entry name" value="CYCLIC DI-GMP PHOSPHODIESTERASE TM_0186-RELATED"/>
    <property type="match status" value="1"/>
</dbReference>
<comment type="caution">
    <text evidence="2">The sequence shown here is derived from an EMBL/GenBank/DDBJ whole genome shotgun (WGS) entry which is preliminary data.</text>
</comment>
<dbReference type="InterPro" id="IPR052020">
    <property type="entry name" value="Cyclic_di-GMP/3'3'-cGAMP_PDE"/>
</dbReference>
<reference evidence="3" key="1">
    <citation type="journal article" date="2017" name="Environ. Microbiol. Rep.">
        <title>Genetic Diversity of Marine Anaerobic Ammonium-Oxidizing Bacteria as Revealed by Genomic and Proteomic Analyses of 'Candidatus Scalindua japonica'.</title>
        <authorList>
            <person name="Oshiki M."/>
            <person name="Mizuto K."/>
            <person name="Kimura Z."/>
            <person name="Kindaichi T."/>
            <person name="Satoh H."/>
            <person name="Okabe S."/>
        </authorList>
    </citation>
    <scope>NUCLEOTIDE SEQUENCE [LARGE SCALE GENOMIC DNA]</scope>
    <source>
        <strain evidence="3">husup-a2</strain>
    </source>
</reference>
<dbReference type="AlphaFoldDB" id="A0A286U1D4"/>
<dbReference type="PANTHER" id="PTHR45228:SF5">
    <property type="entry name" value="CYCLIC DI-GMP PHOSPHODIESTERASE VC_1348-RELATED"/>
    <property type="match status" value="1"/>
</dbReference>
<evidence type="ECO:0000313" key="2">
    <source>
        <dbReference type="EMBL" id="GAX61926.1"/>
    </source>
</evidence>
<evidence type="ECO:0000313" key="3">
    <source>
        <dbReference type="Proteomes" id="UP000218542"/>
    </source>
</evidence>
<proteinExistence type="predicted"/>
<dbReference type="Pfam" id="PF13487">
    <property type="entry name" value="HD_5"/>
    <property type="match status" value="1"/>
</dbReference>
<dbReference type="Gene3D" id="1.10.3210.10">
    <property type="entry name" value="Hypothetical protein af1432"/>
    <property type="match status" value="1"/>
</dbReference>
<dbReference type="InterPro" id="IPR003607">
    <property type="entry name" value="HD/PDEase_dom"/>
</dbReference>
<keyword evidence="2" id="KW-0378">Hydrolase</keyword>
<dbReference type="GO" id="GO:0016787">
    <property type="term" value="F:hydrolase activity"/>
    <property type="evidence" value="ECO:0007669"/>
    <property type="project" value="UniProtKB-KW"/>
</dbReference>
<sequence>MKSHVTQGLQILEQSEWLKDAGEVVGSPHEKLNGDGYLNGLSGGSIPFTARIFSIADVFDALCSRRPYKEPFTFEETMKIIRENTGNHFDSVLIDIFCTIARSLYEDYAGREDDVIKIEVDRIIQKYFLGNNNIILD</sequence>